<feature type="compositionally biased region" description="Basic and acidic residues" evidence="5">
    <location>
        <begin position="201"/>
        <end position="213"/>
    </location>
</feature>
<dbReference type="SUPFAM" id="SSF51230">
    <property type="entry name" value="Single hybrid motif"/>
    <property type="match status" value="1"/>
</dbReference>
<dbReference type="InterPro" id="IPR001078">
    <property type="entry name" value="2-oxoacid_DH_actylTfrase"/>
</dbReference>
<comment type="cofactor">
    <cofactor evidence="4">
        <name>(R)-lipoate</name>
        <dbReference type="ChEBI" id="CHEBI:83088"/>
    </cofactor>
</comment>
<keyword evidence="3" id="KW-0809">Transit peptide</keyword>
<feature type="domain" description="Peripheral subunit-binding (PSBD)" evidence="7">
    <location>
        <begin position="214"/>
        <end position="251"/>
    </location>
</feature>
<feature type="compositionally biased region" description="Basic residues" evidence="5">
    <location>
        <begin position="31"/>
        <end position="41"/>
    </location>
</feature>
<evidence type="ECO:0000256" key="2">
    <source>
        <dbReference type="ARBA" id="ARBA00022823"/>
    </source>
</evidence>
<dbReference type="Gene3D" id="4.10.320.10">
    <property type="entry name" value="E3-binding domain"/>
    <property type="match status" value="1"/>
</dbReference>
<evidence type="ECO:0000256" key="5">
    <source>
        <dbReference type="SAM" id="MobiDB-lite"/>
    </source>
</evidence>
<feature type="compositionally biased region" description="Basic residues" evidence="5">
    <location>
        <begin position="1"/>
        <end position="11"/>
    </location>
</feature>
<evidence type="ECO:0000259" key="7">
    <source>
        <dbReference type="PROSITE" id="PS51826"/>
    </source>
</evidence>
<accession>A0ABR0B8W7</accession>
<reference evidence="8 9" key="1">
    <citation type="journal article" date="2023" name="Nucleic Acids Res.">
        <title>The hologenome of Daphnia magna reveals possible DNA methylation and microbiome-mediated evolution of the host genome.</title>
        <authorList>
            <person name="Chaturvedi A."/>
            <person name="Li X."/>
            <person name="Dhandapani V."/>
            <person name="Marshall H."/>
            <person name="Kissane S."/>
            <person name="Cuenca-Cambronero M."/>
            <person name="Asole G."/>
            <person name="Calvet F."/>
            <person name="Ruiz-Romero M."/>
            <person name="Marangio P."/>
            <person name="Guigo R."/>
            <person name="Rago D."/>
            <person name="Mirbahai L."/>
            <person name="Eastwood N."/>
            <person name="Colbourne J.K."/>
            <person name="Zhou J."/>
            <person name="Mallon E."/>
            <person name="Orsini L."/>
        </authorList>
    </citation>
    <scope>NUCLEOTIDE SEQUENCE [LARGE SCALE GENOMIC DNA]</scope>
    <source>
        <strain evidence="8">LRV0_1</strain>
    </source>
</reference>
<evidence type="ECO:0000259" key="6">
    <source>
        <dbReference type="PROSITE" id="PS50968"/>
    </source>
</evidence>
<dbReference type="Gene3D" id="2.40.50.100">
    <property type="match status" value="1"/>
</dbReference>
<dbReference type="CDD" id="cd06849">
    <property type="entry name" value="lipoyl_domain"/>
    <property type="match status" value="1"/>
</dbReference>
<dbReference type="InterPro" id="IPR011053">
    <property type="entry name" value="Single_hybrid_motif"/>
</dbReference>
<dbReference type="EC" id="2.3.1.-" evidence="4"/>
<dbReference type="Gene3D" id="3.30.559.10">
    <property type="entry name" value="Chloramphenicol acetyltransferase-like domain"/>
    <property type="match status" value="1"/>
</dbReference>
<feature type="region of interest" description="Disordered" evidence="5">
    <location>
        <begin position="201"/>
        <end position="220"/>
    </location>
</feature>
<feature type="region of interest" description="Disordered" evidence="5">
    <location>
        <begin position="1"/>
        <end position="41"/>
    </location>
</feature>
<feature type="compositionally biased region" description="Basic and acidic residues" evidence="5">
    <location>
        <begin position="12"/>
        <end position="22"/>
    </location>
</feature>
<dbReference type="InterPro" id="IPR004167">
    <property type="entry name" value="PSBD"/>
</dbReference>
<gene>
    <name evidence="8" type="ORF">OUZ56_032437</name>
</gene>
<proteinExistence type="inferred from homology"/>
<evidence type="ECO:0000313" key="8">
    <source>
        <dbReference type="EMBL" id="KAK4045029.1"/>
    </source>
</evidence>
<name>A0ABR0B8W7_9CRUS</name>
<dbReference type="Proteomes" id="UP001234178">
    <property type="component" value="Unassembled WGS sequence"/>
</dbReference>
<organism evidence="8 9">
    <name type="scientific">Daphnia magna</name>
    <dbReference type="NCBI Taxonomy" id="35525"/>
    <lineage>
        <taxon>Eukaryota</taxon>
        <taxon>Metazoa</taxon>
        <taxon>Ecdysozoa</taxon>
        <taxon>Arthropoda</taxon>
        <taxon>Crustacea</taxon>
        <taxon>Branchiopoda</taxon>
        <taxon>Diplostraca</taxon>
        <taxon>Cladocera</taxon>
        <taxon>Anomopoda</taxon>
        <taxon>Daphniidae</taxon>
        <taxon>Daphnia</taxon>
    </lineage>
</organism>
<dbReference type="Pfam" id="PF00198">
    <property type="entry name" value="2-oxoacid_dh"/>
    <property type="match status" value="1"/>
</dbReference>
<dbReference type="PROSITE" id="PS51826">
    <property type="entry name" value="PSBD"/>
    <property type="match status" value="1"/>
</dbReference>
<dbReference type="EMBL" id="JAOYFB010000041">
    <property type="protein sequence ID" value="KAK4045029.1"/>
    <property type="molecule type" value="Genomic_DNA"/>
</dbReference>
<dbReference type="SUPFAM" id="SSF47005">
    <property type="entry name" value="Peripheral subunit-binding domain of 2-oxo acid dehydrogenase complex"/>
    <property type="match status" value="1"/>
</dbReference>
<evidence type="ECO:0000313" key="9">
    <source>
        <dbReference type="Proteomes" id="UP001234178"/>
    </source>
</evidence>
<dbReference type="PROSITE" id="PS00189">
    <property type="entry name" value="LIPOYL"/>
    <property type="match status" value="1"/>
</dbReference>
<protein>
    <recommendedName>
        <fullName evidence="4">Dihydrolipoamide acetyltransferase component of pyruvate dehydrogenase complex</fullName>
        <ecNumber evidence="4">2.3.1.-</ecNumber>
    </recommendedName>
</protein>
<evidence type="ECO:0000256" key="4">
    <source>
        <dbReference type="RuleBase" id="RU003423"/>
    </source>
</evidence>
<dbReference type="InterPro" id="IPR045257">
    <property type="entry name" value="E2/Pdx1"/>
</dbReference>
<evidence type="ECO:0000256" key="3">
    <source>
        <dbReference type="ARBA" id="ARBA00022946"/>
    </source>
</evidence>
<dbReference type="PANTHER" id="PTHR23151">
    <property type="entry name" value="DIHYDROLIPOAMIDE ACETYL/SUCCINYL-TRANSFERASE-RELATED"/>
    <property type="match status" value="1"/>
</dbReference>
<dbReference type="InterPro" id="IPR036625">
    <property type="entry name" value="E3-bd_dom_sf"/>
</dbReference>
<feature type="domain" description="Lipoyl-binding" evidence="6">
    <location>
        <begin position="50"/>
        <end position="125"/>
    </location>
</feature>
<dbReference type="InterPro" id="IPR003016">
    <property type="entry name" value="2-oxoA_DH_lipoyl-BS"/>
</dbReference>
<dbReference type="Pfam" id="PF02817">
    <property type="entry name" value="E3_binding"/>
    <property type="match status" value="1"/>
</dbReference>
<evidence type="ECO:0000256" key="1">
    <source>
        <dbReference type="ARBA" id="ARBA00007317"/>
    </source>
</evidence>
<sequence>MRRSCASRARRRADALQRETRAAVHAATGTGRRHGAPRRPPRLKESTIMAKILEMPKLSPTMEEGVLSAWHKKEGDAIGIDDLLAEVETDKATMEFRSFDKGTIRKLLVTPGATVKLGQAVAILGEPGEDIAALEASLGAAAPAVAAPVAAAPAAAAPVAAPEPAPVHAEVEPPPPTTAARVAPARLLSKGDFLTRTDREPEYEAPETARGEIHASPAVRKAAREQGIDLAGAVGSGPHGRVILDDLSKISAPAVAKAPVAHAGELRAPKATVPHFYLNIDIDAGPLVDLREAINRDLASAGDEKPLKISVNDLIVRGCAIALKRVPECNAQFTADAILLHERIDISVAVAVPDGLVTPVVRDANQKSITEIGAEVRELAGRAKNKKLKPEEMQNGTFSISNLGMFGIDSFAAVINPPRAPFLPLGKFARSPSSRMDPLSPARSSQ</sequence>
<keyword evidence="4" id="KW-0808">Transferase</keyword>
<dbReference type="InterPro" id="IPR000089">
    <property type="entry name" value="Biotin_lipoyl"/>
</dbReference>
<keyword evidence="9" id="KW-1185">Reference proteome</keyword>
<dbReference type="PROSITE" id="PS50968">
    <property type="entry name" value="BIOTINYL_LIPOYL"/>
    <property type="match status" value="1"/>
</dbReference>
<dbReference type="PANTHER" id="PTHR23151:SF90">
    <property type="entry name" value="DIHYDROLIPOYLLYSINE-RESIDUE ACETYLTRANSFERASE COMPONENT OF PYRUVATE DEHYDROGENASE COMPLEX, MITOCHONDRIAL-RELATED"/>
    <property type="match status" value="1"/>
</dbReference>
<comment type="similarity">
    <text evidence="1 4">Belongs to the 2-oxoacid dehydrogenase family.</text>
</comment>
<keyword evidence="2 4" id="KW-0450">Lipoyl</keyword>
<dbReference type="Pfam" id="PF00364">
    <property type="entry name" value="Biotin_lipoyl"/>
    <property type="match status" value="1"/>
</dbReference>
<dbReference type="InterPro" id="IPR023213">
    <property type="entry name" value="CAT-like_dom_sf"/>
</dbReference>
<dbReference type="SUPFAM" id="SSF52777">
    <property type="entry name" value="CoA-dependent acyltransferases"/>
    <property type="match status" value="1"/>
</dbReference>
<keyword evidence="4" id="KW-0012">Acyltransferase</keyword>
<comment type="caution">
    <text evidence="8">The sequence shown here is derived from an EMBL/GenBank/DDBJ whole genome shotgun (WGS) entry which is preliminary data.</text>
</comment>